<name>A0A1R3WK46_9RHOB</name>
<feature type="domain" description="DUF3955" evidence="2">
    <location>
        <begin position="8"/>
        <end position="59"/>
    </location>
</feature>
<dbReference type="RefSeq" id="WP_143733013.1">
    <property type="nucleotide sequence ID" value="NZ_FTPS01000001.1"/>
</dbReference>
<keyword evidence="1" id="KW-0472">Membrane</keyword>
<evidence type="ECO:0000313" key="4">
    <source>
        <dbReference type="Proteomes" id="UP000192455"/>
    </source>
</evidence>
<keyword evidence="1" id="KW-0812">Transmembrane</keyword>
<keyword evidence="4" id="KW-1185">Reference proteome</keyword>
<organism evidence="3 4">
    <name type="scientific">Pontibaca methylaminivorans</name>
    <dbReference type="NCBI Taxonomy" id="515897"/>
    <lineage>
        <taxon>Bacteria</taxon>
        <taxon>Pseudomonadati</taxon>
        <taxon>Pseudomonadota</taxon>
        <taxon>Alphaproteobacteria</taxon>
        <taxon>Rhodobacterales</taxon>
        <taxon>Roseobacteraceae</taxon>
        <taxon>Pontibaca</taxon>
    </lineage>
</organism>
<dbReference type="Pfam" id="PF13127">
    <property type="entry name" value="DUF3955"/>
    <property type="match status" value="1"/>
</dbReference>
<sequence>MFPRLLTFVVVTLMGMGCATAYASISSTVDAQGYLREPFFLIPLGYLFLLAGLGGIVFTLLRAAILRLVEPHPNS</sequence>
<evidence type="ECO:0000313" key="3">
    <source>
        <dbReference type="EMBL" id="SIT78275.1"/>
    </source>
</evidence>
<accession>A0A1R3WK46</accession>
<proteinExistence type="predicted"/>
<reference evidence="3 4" key="1">
    <citation type="submission" date="2017-01" db="EMBL/GenBank/DDBJ databases">
        <authorList>
            <person name="Mah S.A."/>
            <person name="Swanson W.J."/>
            <person name="Moy G.W."/>
            <person name="Vacquier V.D."/>
        </authorList>
    </citation>
    <scope>NUCLEOTIDE SEQUENCE [LARGE SCALE GENOMIC DNA]</scope>
    <source>
        <strain evidence="3 4">DSM 21219</strain>
    </source>
</reference>
<dbReference type="EMBL" id="FTPS01000001">
    <property type="protein sequence ID" value="SIT78275.1"/>
    <property type="molecule type" value="Genomic_DNA"/>
</dbReference>
<evidence type="ECO:0000259" key="2">
    <source>
        <dbReference type="Pfam" id="PF13127"/>
    </source>
</evidence>
<keyword evidence="1" id="KW-1133">Transmembrane helix</keyword>
<feature type="transmembrane region" description="Helical" evidence="1">
    <location>
        <begin position="39"/>
        <end position="61"/>
    </location>
</feature>
<dbReference type="Proteomes" id="UP000192455">
    <property type="component" value="Unassembled WGS sequence"/>
</dbReference>
<evidence type="ECO:0000256" key="1">
    <source>
        <dbReference type="SAM" id="Phobius"/>
    </source>
</evidence>
<dbReference type="AlphaFoldDB" id="A0A1R3WK46"/>
<dbReference type="PROSITE" id="PS51257">
    <property type="entry name" value="PROKAR_LIPOPROTEIN"/>
    <property type="match status" value="1"/>
</dbReference>
<dbReference type="STRING" id="515897.SAMN05421849_0931"/>
<protein>
    <recommendedName>
        <fullName evidence="2">DUF3955 domain-containing protein</fullName>
    </recommendedName>
</protein>
<dbReference type="InterPro" id="IPR025016">
    <property type="entry name" value="DUF3955"/>
</dbReference>
<gene>
    <name evidence="3" type="ORF">SAMN05421849_0931</name>
</gene>